<gene>
    <name evidence="1" type="ORF">IFO66_09675</name>
</gene>
<sequence length="250" mass="28273">MNLEAHQQAALIQAVTDEVMRRLEQMKQGQSTVTKKRAVLLSMESLPELESMLNPHVEVSYYEASMRDCELLIIPKVCLQLLANLANGLSAGPRERFVLTMLLKGRQVVVLEEGLLYRKYKATAPVHLYKLYEGFAHQLNNYGIRTVKTAELLSVCQEDDQQAEAQLRCSLTRTHTEATASSCTIPQVSTAESTKAVTPEVLTSKVITEAVVKKFRQTHHRDEIVISKSSIITPLAQDYLRMQHMQVHRR</sequence>
<evidence type="ECO:0000313" key="2">
    <source>
        <dbReference type="Proteomes" id="UP000634529"/>
    </source>
</evidence>
<dbReference type="InterPro" id="IPR013372">
    <property type="entry name" value="Eut_put"/>
</dbReference>
<dbReference type="EMBL" id="JACYTN010000005">
    <property type="protein sequence ID" value="MBD8498566.1"/>
    <property type="molecule type" value="Genomic_DNA"/>
</dbReference>
<protein>
    <submittedName>
        <fullName evidence="1">Ethanolamine utilization protein</fullName>
    </submittedName>
</protein>
<proteinExistence type="predicted"/>
<name>A0ABR9AXE3_9BACL</name>
<organism evidence="1 2">
    <name type="scientific">Paenibacillus arenosi</name>
    <dbReference type="NCBI Taxonomy" id="2774142"/>
    <lineage>
        <taxon>Bacteria</taxon>
        <taxon>Bacillati</taxon>
        <taxon>Bacillota</taxon>
        <taxon>Bacilli</taxon>
        <taxon>Bacillales</taxon>
        <taxon>Paenibacillaceae</taxon>
        <taxon>Paenibacillus</taxon>
    </lineage>
</organism>
<comment type="caution">
    <text evidence="1">The sequence shown here is derived from an EMBL/GenBank/DDBJ whole genome shotgun (WGS) entry which is preliminary data.</text>
</comment>
<accession>A0ABR9AXE3</accession>
<reference evidence="1 2" key="1">
    <citation type="submission" date="2020-09" db="EMBL/GenBank/DDBJ databases">
        <title>Paenibacillus sp. CAU 1523 isolated from sand of Haeundae Beach.</title>
        <authorList>
            <person name="Kim W."/>
        </authorList>
    </citation>
    <scope>NUCLEOTIDE SEQUENCE [LARGE SCALE GENOMIC DNA]</scope>
    <source>
        <strain evidence="1 2">CAU 1523</strain>
    </source>
</reference>
<evidence type="ECO:0000313" key="1">
    <source>
        <dbReference type="EMBL" id="MBD8498566.1"/>
    </source>
</evidence>
<dbReference type="RefSeq" id="WP_192024952.1">
    <property type="nucleotide sequence ID" value="NZ_JACYTN010000005.1"/>
</dbReference>
<dbReference type="PIRSF" id="PIRSF034981">
    <property type="entry name" value="Eut_put"/>
    <property type="match status" value="1"/>
</dbReference>
<dbReference type="Proteomes" id="UP000634529">
    <property type="component" value="Unassembled WGS sequence"/>
</dbReference>
<keyword evidence="2" id="KW-1185">Reference proteome</keyword>